<protein>
    <submittedName>
        <fullName evidence="1">Uncharacterized protein</fullName>
    </submittedName>
</protein>
<dbReference type="Proteomes" id="UP000790709">
    <property type="component" value="Unassembled WGS sequence"/>
</dbReference>
<gene>
    <name evidence="1" type="ORF">BV22DRAFT_642176</name>
</gene>
<proteinExistence type="predicted"/>
<evidence type="ECO:0000313" key="1">
    <source>
        <dbReference type="EMBL" id="KAH7922640.1"/>
    </source>
</evidence>
<keyword evidence="2" id="KW-1185">Reference proteome</keyword>
<name>A0ACB8BBI4_9AGAM</name>
<sequence>MICFPDLRASSLECPAERGHLAGIFTPKRKPASHLSVTIDIIYPNLYSGNHSASHLVWSPSPATCFRRCLLPSSRQLPPHPCFLFPPRFHGALPNAFPNRIFPPHSTCLGGA</sequence>
<reference evidence="1" key="1">
    <citation type="journal article" date="2021" name="New Phytol.">
        <title>Evolutionary innovations through gain and loss of genes in the ectomycorrhizal Boletales.</title>
        <authorList>
            <person name="Wu G."/>
            <person name="Miyauchi S."/>
            <person name="Morin E."/>
            <person name="Kuo A."/>
            <person name="Drula E."/>
            <person name="Varga T."/>
            <person name="Kohler A."/>
            <person name="Feng B."/>
            <person name="Cao Y."/>
            <person name="Lipzen A."/>
            <person name="Daum C."/>
            <person name="Hundley H."/>
            <person name="Pangilinan J."/>
            <person name="Johnson J."/>
            <person name="Barry K."/>
            <person name="LaButti K."/>
            <person name="Ng V."/>
            <person name="Ahrendt S."/>
            <person name="Min B."/>
            <person name="Choi I.G."/>
            <person name="Park H."/>
            <person name="Plett J.M."/>
            <person name="Magnuson J."/>
            <person name="Spatafora J.W."/>
            <person name="Nagy L.G."/>
            <person name="Henrissat B."/>
            <person name="Grigoriev I.V."/>
            <person name="Yang Z.L."/>
            <person name="Xu J."/>
            <person name="Martin F.M."/>
        </authorList>
    </citation>
    <scope>NUCLEOTIDE SEQUENCE</scope>
    <source>
        <strain evidence="1">KUC20120723A-06</strain>
    </source>
</reference>
<comment type="caution">
    <text evidence="1">The sequence shown here is derived from an EMBL/GenBank/DDBJ whole genome shotgun (WGS) entry which is preliminary data.</text>
</comment>
<dbReference type="EMBL" id="MU266477">
    <property type="protein sequence ID" value="KAH7922640.1"/>
    <property type="molecule type" value="Genomic_DNA"/>
</dbReference>
<accession>A0ACB8BBI4</accession>
<evidence type="ECO:0000313" key="2">
    <source>
        <dbReference type="Proteomes" id="UP000790709"/>
    </source>
</evidence>
<organism evidence="1 2">
    <name type="scientific">Leucogyrophana mollusca</name>
    <dbReference type="NCBI Taxonomy" id="85980"/>
    <lineage>
        <taxon>Eukaryota</taxon>
        <taxon>Fungi</taxon>
        <taxon>Dikarya</taxon>
        <taxon>Basidiomycota</taxon>
        <taxon>Agaricomycotina</taxon>
        <taxon>Agaricomycetes</taxon>
        <taxon>Agaricomycetidae</taxon>
        <taxon>Boletales</taxon>
        <taxon>Boletales incertae sedis</taxon>
        <taxon>Leucogyrophana</taxon>
    </lineage>
</organism>